<evidence type="ECO:0000256" key="2">
    <source>
        <dbReference type="ARBA" id="ARBA00022475"/>
    </source>
</evidence>
<evidence type="ECO:0000256" key="5">
    <source>
        <dbReference type="ARBA" id="ARBA00023136"/>
    </source>
</evidence>
<feature type="transmembrane region" description="Helical" evidence="10">
    <location>
        <begin position="12"/>
        <end position="30"/>
    </location>
</feature>
<dbReference type="GO" id="GO:0062054">
    <property type="term" value="F:fluoride channel activity"/>
    <property type="evidence" value="ECO:0007669"/>
    <property type="project" value="UniProtKB-UniRule"/>
</dbReference>
<comment type="activity regulation">
    <text evidence="10">Na(+) is not transported, but it plays an essential structural role and its presence is essential for fluoride channel function.</text>
</comment>
<protein>
    <recommendedName>
        <fullName evidence="10">Fluoride-specific ion channel FluC</fullName>
    </recommendedName>
</protein>
<comment type="subcellular location">
    <subcellularLocation>
        <location evidence="1 10">Cell membrane</location>
        <topology evidence="1 10">Multi-pass membrane protein</topology>
    </subcellularLocation>
</comment>
<comment type="catalytic activity">
    <reaction evidence="8">
        <text>fluoride(in) = fluoride(out)</text>
        <dbReference type="Rhea" id="RHEA:76159"/>
        <dbReference type="ChEBI" id="CHEBI:17051"/>
    </reaction>
    <physiologicalReaction direction="left-to-right" evidence="8">
        <dbReference type="Rhea" id="RHEA:76160"/>
    </physiologicalReaction>
</comment>
<evidence type="ECO:0000256" key="10">
    <source>
        <dbReference type="HAMAP-Rule" id="MF_00454"/>
    </source>
</evidence>
<dbReference type="GO" id="GO:0005886">
    <property type="term" value="C:plasma membrane"/>
    <property type="evidence" value="ECO:0007669"/>
    <property type="project" value="UniProtKB-SubCell"/>
</dbReference>
<keyword evidence="2 10" id="KW-1003">Cell membrane</keyword>
<comment type="caution">
    <text evidence="11">The sequence shown here is derived from an EMBL/GenBank/DDBJ whole genome shotgun (WGS) entry which is preliminary data.</text>
</comment>
<organism evidence="11 12">
    <name type="scientific">Oceanobacillus jordanicus</name>
    <dbReference type="NCBI Taxonomy" id="2867266"/>
    <lineage>
        <taxon>Bacteria</taxon>
        <taxon>Bacillati</taxon>
        <taxon>Bacillota</taxon>
        <taxon>Bacilli</taxon>
        <taxon>Bacillales</taxon>
        <taxon>Bacillaceae</taxon>
        <taxon>Oceanobacillus</taxon>
    </lineage>
</organism>
<keyword evidence="12" id="KW-1185">Reference proteome</keyword>
<evidence type="ECO:0000256" key="6">
    <source>
        <dbReference type="ARBA" id="ARBA00023303"/>
    </source>
</evidence>
<dbReference type="AlphaFoldDB" id="A0AAW5B817"/>
<evidence type="ECO:0000313" key="11">
    <source>
        <dbReference type="EMBL" id="MCG3419673.1"/>
    </source>
</evidence>
<evidence type="ECO:0000256" key="9">
    <source>
        <dbReference type="ARBA" id="ARBA00049940"/>
    </source>
</evidence>
<keyword evidence="10" id="KW-0406">Ion transport</keyword>
<dbReference type="EMBL" id="JAIFZM010000008">
    <property type="protein sequence ID" value="MCG3419673.1"/>
    <property type="molecule type" value="Genomic_DNA"/>
</dbReference>
<keyword evidence="10" id="KW-0479">Metal-binding</keyword>
<gene>
    <name evidence="10" type="primary">fluC</name>
    <name evidence="10" type="synonym">crcB</name>
    <name evidence="11" type="ORF">K3T81_10950</name>
</gene>
<keyword evidence="10" id="KW-0915">Sodium</keyword>
<dbReference type="RefSeq" id="WP_238020083.1">
    <property type="nucleotide sequence ID" value="NZ_JAIFZM010000008.1"/>
</dbReference>
<evidence type="ECO:0000256" key="8">
    <source>
        <dbReference type="ARBA" id="ARBA00035585"/>
    </source>
</evidence>
<feature type="binding site" evidence="10">
    <location>
        <position position="78"/>
    </location>
    <ligand>
        <name>Na(+)</name>
        <dbReference type="ChEBI" id="CHEBI:29101"/>
        <note>structural</note>
    </ligand>
</feature>
<feature type="transmembrane region" description="Helical" evidence="10">
    <location>
        <begin position="36"/>
        <end position="55"/>
    </location>
</feature>
<keyword evidence="10" id="KW-0813">Transport</keyword>
<keyword evidence="5 10" id="KW-0472">Membrane</keyword>
<feature type="transmembrane region" description="Helical" evidence="10">
    <location>
        <begin position="99"/>
        <end position="120"/>
    </location>
</feature>
<comment type="function">
    <text evidence="9 10">Fluoride-specific ion channel. Important for reducing fluoride concentration in the cell, thus reducing its toxicity.</text>
</comment>
<dbReference type="GO" id="GO:0046872">
    <property type="term" value="F:metal ion binding"/>
    <property type="evidence" value="ECO:0007669"/>
    <property type="project" value="UniProtKB-KW"/>
</dbReference>
<dbReference type="GO" id="GO:0140114">
    <property type="term" value="P:cellular detoxification of fluoride"/>
    <property type="evidence" value="ECO:0007669"/>
    <property type="project" value="UniProtKB-UniRule"/>
</dbReference>
<dbReference type="HAMAP" id="MF_00454">
    <property type="entry name" value="FluC"/>
    <property type="match status" value="1"/>
</dbReference>
<evidence type="ECO:0000313" key="12">
    <source>
        <dbReference type="Proteomes" id="UP001199631"/>
    </source>
</evidence>
<keyword evidence="3 10" id="KW-0812">Transmembrane</keyword>
<feature type="binding site" evidence="10">
    <location>
        <position position="81"/>
    </location>
    <ligand>
        <name>Na(+)</name>
        <dbReference type="ChEBI" id="CHEBI:29101"/>
        <note>structural</note>
    </ligand>
</feature>
<evidence type="ECO:0000256" key="4">
    <source>
        <dbReference type="ARBA" id="ARBA00022989"/>
    </source>
</evidence>
<dbReference type="Proteomes" id="UP001199631">
    <property type="component" value="Unassembled WGS sequence"/>
</dbReference>
<evidence type="ECO:0000256" key="3">
    <source>
        <dbReference type="ARBA" id="ARBA00022692"/>
    </source>
</evidence>
<dbReference type="InterPro" id="IPR003691">
    <property type="entry name" value="FluC"/>
</dbReference>
<dbReference type="PANTHER" id="PTHR28259">
    <property type="entry name" value="FLUORIDE EXPORT PROTEIN 1-RELATED"/>
    <property type="match status" value="1"/>
</dbReference>
<accession>A0AAW5B817</accession>
<keyword evidence="6 10" id="KW-0407">Ion channel</keyword>
<reference evidence="11 12" key="1">
    <citation type="journal article" date="2022" name="Evol. Bioinform. Online">
        <title>Draft Genome Sequence of Oceanobacillus jordanicus Strain GSFE11, a Halotolerant Plant Growth-Promoting Bacterial Endophyte Isolated From the Jordan Valley.</title>
        <authorList>
            <person name="Alhindi T."/>
            <person name="Albdaiwi R."/>
        </authorList>
    </citation>
    <scope>NUCLEOTIDE SEQUENCE [LARGE SCALE GENOMIC DNA]</scope>
    <source>
        <strain evidence="11 12">GSFE11</strain>
    </source>
</reference>
<sequence length="131" mass="14083">MRIRDWKIAFSVGLGGMLGAVGRHVISIAFPADSIFPFATLIANLVGCFLLSFLMNLNIIKKRLSPAIFTALTVGLIGAFTTFSTLSLETISLWSEIPILAVGYVFISIIAGLACCFLGLKLASRLERSSI</sequence>
<evidence type="ECO:0000256" key="1">
    <source>
        <dbReference type="ARBA" id="ARBA00004651"/>
    </source>
</evidence>
<name>A0AAW5B817_9BACI</name>
<feature type="transmembrane region" description="Helical" evidence="10">
    <location>
        <begin position="67"/>
        <end position="87"/>
    </location>
</feature>
<proteinExistence type="inferred from homology"/>
<dbReference type="PANTHER" id="PTHR28259:SF1">
    <property type="entry name" value="FLUORIDE EXPORT PROTEIN 1-RELATED"/>
    <property type="match status" value="1"/>
</dbReference>
<keyword evidence="4 10" id="KW-1133">Transmembrane helix</keyword>
<evidence type="ECO:0000256" key="7">
    <source>
        <dbReference type="ARBA" id="ARBA00035120"/>
    </source>
</evidence>
<comment type="similarity">
    <text evidence="7 10">Belongs to the fluoride channel Fluc/FEX (TC 1.A.43) family.</text>
</comment>
<dbReference type="Pfam" id="PF02537">
    <property type="entry name" value="CRCB"/>
    <property type="match status" value="1"/>
</dbReference>